<dbReference type="EMBL" id="CAAALY010251329">
    <property type="protein sequence ID" value="VEL36067.1"/>
    <property type="molecule type" value="Genomic_DNA"/>
</dbReference>
<name>A0A3S5B4G0_9PLAT</name>
<accession>A0A3S5B4G0</accession>
<evidence type="ECO:0000313" key="1">
    <source>
        <dbReference type="EMBL" id="VEL36067.1"/>
    </source>
</evidence>
<reference evidence="1" key="1">
    <citation type="submission" date="2018-11" db="EMBL/GenBank/DDBJ databases">
        <authorList>
            <consortium name="Pathogen Informatics"/>
        </authorList>
    </citation>
    <scope>NUCLEOTIDE SEQUENCE</scope>
</reference>
<gene>
    <name evidence="1" type="ORF">PXEA_LOCUS29507</name>
</gene>
<proteinExistence type="predicted"/>
<keyword evidence="2" id="KW-1185">Reference proteome</keyword>
<dbReference type="Proteomes" id="UP000784294">
    <property type="component" value="Unassembled WGS sequence"/>
</dbReference>
<evidence type="ECO:0000313" key="2">
    <source>
        <dbReference type="Proteomes" id="UP000784294"/>
    </source>
</evidence>
<comment type="caution">
    <text evidence="1">The sequence shown here is derived from an EMBL/GenBank/DDBJ whole genome shotgun (WGS) entry which is preliminary data.</text>
</comment>
<organism evidence="1 2">
    <name type="scientific">Protopolystoma xenopodis</name>
    <dbReference type="NCBI Taxonomy" id="117903"/>
    <lineage>
        <taxon>Eukaryota</taxon>
        <taxon>Metazoa</taxon>
        <taxon>Spiralia</taxon>
        <taxon>Lophotrochozoa</taxon>
        <taxon>Platyhelminthes</taxon>
        <taxon>Monogenea</taxon>
        <taxon>Polyopisthocotylea</taxon>
        <taxon>Polystomatidea</taxon>
        <taxon>Polystomatidae</taxon>
        <taxon>Protopolystoma</taxon>
    </lineage>
</organism>
<dbReference type="AlphaFoldDB" id="A0A3S5B4G0"/>
<protein>
    <submittedName>
        <fullName evidence="1">Uncharacterized protein</fullName>
    </submittedName>
</protein>
<sequence length="384" mass="40843">MNSGLGGYDGNVHMRSVECFQPVFGWRATERIAVSVSACSTGPVATTTTTFGLNSPTPDSPTSLDSTSDTAMVISWRRSCCPAIVTSNTSAAPETLSGPVTTPTDCVTSIQPYSLGPSGIDIIGLPPVPTKPILSERKDTKSRTNAPTVLSAFNIANNSIAAATTTTTASQINAWSDGVHSVQTNQLYDDHRRRGKNGNLPYFQSLCPNPPESGEKTTERECSSISDTSSCAIDSMQLPENQLGSSFSYGQALPDVQSILRSAPEDISAMKHAEQTRFCPPHQASLLPVPFVASPVPSKSLNFVALPFSLDQFSTNMLSAQANGTNSSLHGATCTLLIQQNRIVEAQLSDVINHACNDKEDSNIFGPFIHPVIQATCKTWEAAS</sequence>